<keyword evidence="2" id="KW-1185">Reference proteome</keyword>
<comment type="caution">
    <text evidence="1">The sequence shown here is derived from an EMBL/GenBank/DDBJ whole genome shotgun (WGS) entry which is preliminary data.</text>
</comment>
<sequence>MQSNPSCPVCSSISWKTVGSRTYRTVETSKLSPYTRKRLEVLFNVWFPGTPTVTLTSVLCEKCGFICYAPRPDEHDINRKYAFLAGDDVTQHEISETLLSDDKRSQDLFERVGGALAPDASILDFGGGNGRLMKAFLTRGHHCYLIDYPGTKLPHIRHLGSQLSDIPAAMKFDLIVCSHVLEHLAAPYGVVDALRNHLAPGGIFYVEVPLEIWKGAPLPSEPVTHVNYFTVDSLRILLERANYRVIACEEGLYTTENGAPGLAIRARAGRAEHGSVAVRYERSASAALRLTQPGPIQQLVRAFKYPTLTWKNVSSALHQCLGKTPLLWRLVAGKVRT</sequence>
<proteinExistence type="predicted"/>
<keyword evidence="1" id="KW-0489">Methyltransferase</keyword>
<dbReference type="Pfam" id="PF13489">
    <property type="entry name" value="Methyltransf_23"/>
    <property type="match status" value="1"/>
</dbReference>
<dbReference type="Proteomes" id="UP000633943">
    <property type="component" value="Unassembled WGS sequence"/>
</dbReference>
<dbReference type="PANTHER" id="PTHR43861">
    <property type="entry name" value="TRANS-ACONITATE 2-METHYLTRANSFERASE-RELATED"/>
    <property type="match status" value="1"/>
</dbReference>
<dbReference type="RefSeq" id="WP_169203115.1">
    <property type="nucleotide sequence ID" value="NZ_CP059467.1"/>
</dbReference>
<protein>
    <submittedName>
        <fullName evidence="1">Methyltransferase domain-containing protein</fullName>
    </submittedName>
</protein>
<accession>A0ABX1NWZ7</accession>
<dbReference type="InterPro" id="IPR029063">
    <property type="entry name" value="SAM-dependent_MTases_sf"/>
</dbReference>
<dbReference type="SUPFAM" id="SSF53335">
    <property type="entry name" value="S-adenosyl-L-methionine-dependent methyltransferases"/>
    <property type="match status" value="1"/>
</dbReference>
<name>A0ABX1NWZ7_9RHOO</name>
<dbReference type="CDD" id="cd02440">
    <property type="entry name" value="AdoMet_MTases"/>
    <property type="match status" value="1"/>
</dbReference>
<reference evidence="1 2" key="1">
    <citation type="submission" date="2019-12" db="EMBL/GenBank/DDBJ databases">
        <title>Comparative genomics gives insights into the taxonomy of the Azoarcus-Aromatoleum group and reveals separate origins of nif in the plant-associated Azoarcus and non-plant-associated Aromatoleum sub-groups.</title>
        <authorList>
            <person name="Lafos M."/>
            <person name="Maluk M."/>
            <person name="Batista M."/>
            <person name="Junghare M."/>
            <person name="Carmona M."/>
            <person name="Faoro H."/>
            <person name="Cruz L.M."/>
            <person name="Battistoni F."/>
            <person name="De Souza E."/>
            <person name="Pedrosa F."/>
            <person name="Chen W.-M."/>
            <person name="Poole P.S."/>
            <person name="Dixon R.A."/>
            <person name="James E.K."/>
        </authorList>
    </citation>
    <scope>NUCLEOTIDE SEQUENCE [LARGE SCALE GENOMIC DNA]</scope>
    <source>
        <strain evidence="1 2">PbN1</strain>
    </source>
</reference>
<evidence type="ECO:0000313" key="1">
    <source>
        <dbReference type="EMBL" id="NMG16544.1"/>
    </source>
</evidence>
<dbReference type="GO" id="GO:0032259">
    <property type="term" value="P:methylation"/>
    <property type="evidence" value="ECO:0007669"/>
    <property type="project" value="UniProtKB-KW"/>
</dbReference>
<dbReference type="GO" id="GO:0008168">
    <property type="term" value="F:methyltransferase activity"/>
    <property type="evidence" value="ECO:0007669"/>
    <property type="project" value="UniProtKB-KW"/>
</dbReference>
<organism evidence="1 2">
    <name type="scientific">Aromatoleum bremense</name>
    <dbReference type="NCBI Taxonomy" id="76115"/>
    <lineage>
        <taxon>Bacteria</taxon>
        <taxon>Pseudomonadati</taxon>
        <taxon>Pseudomonadota</taxon>
        <taxon>Betaproteobacteria</taxon>
        <taxon>Rhodocyclales</taxon>
        <taxon>Rhodocyclaceae</taxon>
        <taxon>Aromatoleum</taxon>
    </lineage>
</organism>
<keyword evidence="1" id="KW-0808">Transferase</keyword>
<gene>
    <name evidence="1" type="ORF">GPA24_13515</name>
</gene>
<evidence type="ECO:0000313" key="2">
    <source>
        <dbReference type="Proteomes" id="UP000633943"/>
    </source>
</evidence>
<dbReference type="Gene3D" id="3.40.50.150">
    <property type="entry name" value="Vaccinia Virus protein VP39"/>
    <property type="match status" value="1"/>
</dbReference>
<dbReference type="EMBL" id="WTVP01000039">
    <property type="protein sequence ID" value="NMG16544.1"/>
    <property type="molecule type" value="Genomic_DNA"/>
</dbReference>